<feature type="transmembrane region" description="Helical" evidence="14">
    <location>
        <begin position="167"/>
        <end position="187"/>
    </location>
</feature>
<dbReference type="InterPro" id="IPR004358">
    <property type="entry name" value="Sig_transdc_His_kin-like_C"/>
</dbReference>
<keyword evidence="11 14" id="KW-1133">Transmembrane helix</keyword>
<keyword evidence="8" id="KW-0547">Nucleotide-binding</keyword>
<dbReference type="Pfam" id="PF07694">
    <property type="entry name" value="5TM-5TMR_LYT"/>
    <property type="match status" value="1"/>
</dbReference>
<keyword evidence="10" id="KW-0067">ATP-binding</keyword>
<evidence type="ECO:0000256" key="1">
    <source>
        <dbReference type="ARBA" id="ARBA00000085"/>
    </source>
</evidence>
<protein>
    <recommendedName>
        <fullName evidence="3">histidine kinase</fullName>
        <ecNumber evidence="3">2.7.13.3</ecNumber>
    </recommendedName>
</protein>
<feature type="domain" description="Histidine kinase/HSP90-like ATPase" evidence="15">
    <location>
        <begin position="448"/>
        <end position="557"/>
    </location>
</feature>
<dbReference type="InterPro" id="IPR010559">
    <property type="entry name" value="Sig_transdc_His_kin_internal"/>
</dbReference>
<evidence type="ECO:0000256" key="7">
    <source>
        <dbReference type="ARBA" id="ARBA00022692"/>
    </source>
</evidence>
<dbReference type="SUPFAM" id="SSF55874">
    <property type="entry name" value="ATPase domain of HSP90 chaperone/DNA topoisomerase II/histidine kinase"/>
    <property type="match status" value="1"/>
</dbReference>
<feature type="transmembrane region" description="Helical" evidence="14">
    <location>
        <begin position="135"/>
        <end position="155"/>
    </location>
</feature>
<dbReference type="KEGG" id="tfr:BR63_18460"/>
<evidence type="ECO:0000256" key="8">
    <source>
        <dbReference type="ARBA" id="ARBA00022741"/>
    </source>
</evidence>
<evidence type="ECO:0000256" key="12">
    <source>
        <dbReference type="ARBA" id="ARBA00023012"/>
    </source>
</evidence>
<evidence type="ECO:0000256" key="11">
    <source>
        <dbReference type="ARBA" id="ARBA00022989"/>
    </source>
</evidence>
<dbReference type="PRINTS" id="PR00344">
    <property type="entry name" value="BCTRLSENSOR"/>
</dbReference>
<evidence type="ECO:0000256" key="4">
    <source>
        <dbReference type="ARBA" id="ARBA00022475"/>
    </source>
</evidence>
<dbReference type="InterPro" id="IPR003594">
    <property type="entry name" value="HATPase_dom"/>
</dbReference>
<dbReference type="GO" id="GO:0000155">
    <property type="term" value="F:phosphorelay sensor kinase activity"/>
    <property type="evidence" value="ECO:0007669"/>
    <property type="project" value="InterPro"/>
</dbReference>
<evidence type="ECO:0000313" key="16">
    <source>
        <dbReference type="EMBL" id="QNB48074.1"/>
    </source>
</evidence>
<sequence length="558" mass="60197">MDLFYDSFKNIAAIALIAYPLTKNASFRRSLIMNPNTEDKLILSLLFGGFSILGNLLGIETFNGALIDSRIVGPVVGGIVAGPVVGIAAGLLGGLHRLSMGGFTIVPDFIANIIGGIIGGVIYHKYGKKRMNFMIAFLAGGLAELVLKGLTLLLAKPAIVAKALVSMIGLTTTLVNALGVAIFVTFVQDVQSSQHLIGASYAEKALEIARQTLPILKKGFNEKTAGEIAQVIYNIAGVDAVAITDNKKILAFKGAASDHHIPGNPVLTSSTREAIKGENVLIANSKEEIGCPVASCPLDAVIEAPLTCNGEFIGCLKVYKVGDIMHLPDIKMVTGIANLLSLQLENLKLDEQAKLLAKAEYATLRAQINPHFLFNALSVIKLLIRTDPKRAQDLIVSLAAFFRRTLKHNEDLLPFSEELEGVQIYLDLQKARFGERLQIDINVEESCGDVLFPTFALQPLVENSMNHGLSHKKGLLILKINAQVKNGYLVVSVLDNGIGIPEEVIQAVKTNSTKSNMGIGLTNINRRLKSLYGSNYTFRLENTMDGSLVLIKIPVSYN</sequence>
<feature type="transmembrane region" description="Helical" evidence="14">
    <location>
        <begin position="71"/>
        <end position="92"/>
    </location>
</feature>
<keyword evidence="6" id="KW-0808">Transferase</keyword>
<dbReference type="GO" id="GO:0071555">
    <property type="term" value="P:cell wall organization"/>
    <property type="evidence" value="ECO:0007669"/>
    <property type="project" value="InterPro"/>
</dbReference>
<dbReference type="SUPFAM" id="SSF55781">
    <property type="entry name" value="GAF domain-like"/>
    <property type="match status" value="1"/>
</dbReference>
<dbReference type="Gene3D" id="3.30.565.10">
    <property type="entry name" value="Histidine kinase-like ATPase, C-terminal domain"/>
    <property type="match status" value="1"/>
</dbReference>
<dbReference type="Pfam" id="PF06580">
    <property type="entry name" value="His_kinase"/>
    <property type="match status" value="1"/>
</dbReference>
<dbReference type="OrthoDB" id="9809348at2"/>
<comment type="catalytic activity">
    <reaction evidence="1">
        <text>ATP + protein L-histidine = ADP + protein N-phospho-L-histidine.</text>
        <dbReference type="EC" id="2.7.13.3"/>
    </reaction>
</comment>
<evidence type="ECO:0000256" key="5">
    <source>
        <dbReference type="ARBA" id="ARBA00022553"/>
    </source>
</evidence>
<accession>A0A7G6E7M0</accession>
<keyword evidence="13 14" id="KW-0472">Membrane</keyword>
<dbReference type="PANTHER" id="PTHR34220:SF7">
    <property type="entry name" value="SENSOR HISTIDINE KINASE YPDA"/>
    <property type="match status" value="1"/>
</dbReference>
<keyword evidence="9 16" id="KW-0418">Kinase</keyword>
<name>A0A7G6E7M0_THEFR</name>
<keyword evidence="17" id="KW-1185">Reference proteome</keyword>
<evidence type="ECO:0000256" key="14">
    <source>
        <dbReference type="SAM" id="Phobius"/>
    </source>
</evidence>
<keyword evidence="5" id="KW-0597">Phosphoprotein</keyword>
<dbReference type="Gene3D" id="1.10.1760.20">
    <property type="match status" value="1"/>
</dbReference>
<dbReference type="InterPro" id="IPR011620">
    <property type="entry name" value="Sig_transdc_His_kinase_LytS_TM"/>
</dbReference>
<evidence type="ECO:0000313" key="17">
    <source>
        <dbReference type="Proteomes" id="UP000515847"/>
    </source>
</evidence>
<evidence type="ECO:0000256" key="13">
    <source>
        <dbReference type="ARBA" id="ARBA00023136"/>
    </source>
</evidence>
<evidence type="ECO:0000259" key="15">
    <source>
        <dbReference type="SMART" id="SM00387"/>
    </source>
</evidence>
<evidence type="ECO:0000256" key="9">
    <source>
        <dbReference type="ARBA" id="ARBA00022777"/>
    </source>
</evidence>
<dbReference type="InterPro" id="IPR036890">
    <property type="entry name" value="HATPase_C_sf"/>
</dbReference>
<dbReference type="SMART" id="SM00387">
    <property type="entry name" value="HATPase_c"/>
    <property type="match status" value="1"/>
</dbReference>
<dbReference type="Gene3D" id="3.30.450.40">
    <property type="match status" value="1"/>
</dbReference>
<gene>
    <name evidence="16" type="ORF">BR63_18460</name>
</gene>
<evidence type="ECO:0000256" key="2">
    <source>
        <dbReference type="ARBA" id="ARBA00004651"/>
    </source>
</evidence>
<dbReference type="PANTHER" id="PTHR34220">
    <property type="entry name" value="SENSOR HISTIDINE KINASE YPDA"/>
    <property type="match status" value="1"/>
</dbReference>
<dbReference type="Pfam" id="PF02518">
    <property type="entry name" value="HATPase_c"/>
    <property type="match status" value="1"/>
</dbReference>
<comment type="subcellular location">
    <subcellularLocation>
        <location evidence="2">Cell membrane</location>
        <topology evidence="2">Multi-pass membrane protein</topology>
    </subcellularLocation>
</comment>
<dbReference type="AlphaFoldDB" id="A0A7G6E7M0"/>
<feature type="transmembrane region" description="Helical" evidence="14">
    <location>
        <begin position="98"/>
        <end position="123"/>
    </location>
</feature>
<dbReference type="RefSeq" id="WP_034420446.1">
    <property type="nucleotide sequence ID" value="NZ_CP045798.1"/>
</dbReference>
<evidence type="ECO:0000256" key="3">
    <source>
        <dbReference type="ARBA" id="ARBA00012438"/>
    </source>
</evidence>
<organism evidence="16 17">
    <name type="scientific">Thermanaerosceptrum fracticalcis</name>
    <dbReference type="NCBI Taxonomy" id="1712410"/>
    <lineage>
        <taxon>Bacteria</taxon>
        <taxon>Bacillati</taxon>
        <taxon>Bacillota</taxon>
        <taxon>Clostridia</taxon>
        <taxon>Eubacteriales</taxon>
        <taxon>Peptococcaceae</taxon>
        <taxon>Thermanaerosceptrum</taxon>
    </lineage>
</organism>
<proteinExistence type="predicted"/>
<keyword evidence="4" id="KW-1003">Cell membrane</keyword>
<feature type="transmembrane region" description="Helical" evidence="14">
    <location>
        <begin position="41"/>
        <end position="59"/>
    </location>
</feature>
<keyword evidence="7 14" id="KW-0812">Transmembrane</keyword>
<reference evidence="16 17" key="1">
    <citation type="journal article" date="2019" name="Front. Microbiol.">
        <title>Thermoanaerosceptrum fracticalcis gen. nov. sp. nov., a Novel Fumarate-Fermenting Microorganism From a Deep Fractured Carbonate Aquifer of the US Great Basin.</title>
        <authorList>
            <person name="Hamilton-Brehm S.D."/>
            <person name="Stewart L.E."/>
            <person name="Zavarin M."/>
            <person name="Caldwell M."/>
            <person name="Lawson P.A."/>
            <person name="Onstott T.C."/>
            <person name="Grzymski J."/>
            <person name="Neveux I."/>
            <person name="Lollar B.S."/>
            <person name="Russell C.E."/>
            <person name="Moser D.P."/>
        </authorList>
    </citation>
    <scope>NUCLEOTIDE SEQUENCE [LARGE SCALE GENOMIC DNA]</scope>
    <source>
        <strain evidence="16 17">DRI-13</strain>
    </source>
</reference>
<dbReference type="InterPro" id="IPR029016">
    <property type="entry name" value="GAF-like_dom_sf"/>
</dbReference>
<keyword evidence="12" id="KW-0902">Two-component regulatory system</keyword>
<dbReference type="Proteomes" id="UP000515847">
    <property type="component" value="Chromosome"/>
</dbReference>
<evidence type="ECO:0000256" key="10">
    <source>
        <dbReference type="ARBA" id="ARBA00022840"/>
    </source>
</evidence>
<dbReference type="GO" id="GO:0005524">
    <property type="term" value="F:ATP binding"/>
    <property type="evidence" value="ECO:0007669"/>
    <property type="project" value="UniProtKB-KW"/>
</dbReference>
<dbReference type="GO" id="GO:0005886">
    <property type="term" value="C:plasma membrane"/>
    <property type="evidence" value="ECO:0007669"/>
    <property type="project" value="UniProtKB-SubCell"/>
</dbReference>
<evidence type="ECO:0000256" key="6">
    <source>
        <dbReference type="ARBA" id="ARBA00022679"/>
    </source>
</evidence>
<dbReference type="EC" id="2.7.13.3" evidence="3"/>
<dbReference type="EMBL" id="CP045798">
    <property type="protein sequence ID" value="QNB48074.1"/>
    <property type="molecule type" value="Genomic_DNA"/>
</dbReference>
<dbReference type="InterPro" id="IPR050640">
    <property type="entry name" value="Bact_2-comp_sensor_kinase"/>
</dbReference>